<dbReference type="InterPro" id="IPR047575">
    <property type="entry name" value="Sm"/>
</dbReference>
<dbReference type="Gene3D" id="2.30.30.100">
    <property type="match status" value="1"/>
</dbReference>
<dbReference type="Pfam" id="PF01423">
    <property type="entry name" value="LSM"/>
    <property type="match status" value="1"/>
</dbReference>
<protein>
    <submittedName>
        <fullName evidence="3">LSM domain-containing protein 1</fullName>
    </submittedName>
</protein>
<dbReference type="InterPro" id="IPR050914">
    <property type="entry name" value="snRNP_SmB/NAA38-like"/>
</dbReference>
<evidence type="ECO:0000313" key="3">
    <source>
        <dbReference type="EMBL" id="ACO11908.1"/>
    </source>
</evidence>
<dbReference type="PROSITE" id="PS52002">
    <property type="entry name" value="SM"/>
    <property type="match status" value="1"/>
</dbReference>
<dbReference type="InterPro" id="IPR010920">
    <property type="entry name" value="LSM_dom_sf"/>
</dbReference>
<dbReference type="CDD" id="cd06168">
    <property type="entry name" value="LSMD1"/>
    <property type="match status" value="1"/>
</dbReference>
<accession>C1BSA5</accession>
<name>C1BSA5_LEPSM</name>
<comment type="similarity">
    <text evidence="1">Belongs to the snRNP Sm proteins family.</text>
</comment>
<dbReference type="AlphaFoldDB" id="C1BSA5"/>
<evidence type="ECO:0000256" key="1">
    <source>
        <dbReference type="ARBA" id="ARBA00006850"/>
    </source>
</evidence>
<dbReference type="InterPro" id="IPR034110">
    <property type="entry name" value="LSMD1_Sm"/>
</dbReference>
<organism evidence="3">
    <name type="scientific">Lepeophtheirus salmonis</name>
    <name type="common">Salmon louse</name>
    <name type="synonym">Caligus salmonis</name>
    <dbReference type="NCBI Taxonomy" id="72036"/>
    <lineage>
        <taxon>Eukaryota</taxon>
        <taxon>Metazoa</taxon>
        <taxon>Ecdysozoa</taxon>
        <taxon>Arthropoda</taxon>
        <taxon>Crustacea</taxon>
        <taxon>Multicrustacea</taxon>
        <taxon>Hexanauplia</taxon>
        <taxon>Copepoda</taxon>
        <taxon>Siphonostomatoida</taxon>
        <taxon>Caligidae</taxon>
        <taxon>Lepeophtheirus</taxon>
    </lineage>
</organism>
<gene>
    <name evidence="3" type="primary">LSMD1</name>
</gene>
<reference evidence="3" key="1">
    <citation type="submission" date="2009-06" db="EMBL/GenBank/DDBJ databases">
        <title>Lepeophtheirus salmonis ESTs and full-length cDNAs.</title>
        <authorList>
            <person name="Yasuike M."/>
            <person name="von Schalburg K."/>
            <person name="Cooper G."/>
            <person name="Leong J."/>
            <person name="Jones S.R.M."/>
            <person name="Koop B.F."/>
        </authorList>
    </citation>
    <scope>NUCLEOTIDE SEQUENCE</scope>
    <source>
        <strain evidence="3">Pacific form</strain>
        <tissue evidence="3">Whole</tissue>
    </source>
</reference>
<dbReference type="GO" id="GO:0003723">
    <property type="term" value="F:RNA binding"/>
    <property type="evidence" value="ECO:0007669"/>
    <property type="project" value="InterPro"/>
</dbReference>
<dbReference type="GO" id="GO:0031417">
    <property type="term" value="C:NatC complex"/>
    <property type="evidence" value="ECO:0007669"/>
    <property type="project" value="InterPro"/>
</dbReference>
<dbReference type="PANTHER" id="PTHR10701">
    <property type="entry name" value="SMALL NUCLEAR RIBONUCLEOPROTEIN-ASSOCIATED PROTEIN B AND N"/>
    <property type="match status" value="1"/>
</dbReference>
<dbReference type="SMART" id="SM00651">
    <property type="entry name" value="Sm"/>
    <property type="match status" value="1"/>
</dbReference>
<dbReference type="PANTHER" id="PTHR10701:SF5">
    <property type="entry name" value="N-ALPHA-ACETYLTRANSFERASE 38, NATC AUXILIARY SUBUNIT"/>
    <property type="match status" value="1"/>
</dbReference>
<dbReference type="EMBL" id="BT077484">
    <property type="protein sequence ID" value="ACO11908.1"/>
    <property type="molecule type" value="mRNA"/>
</dbReference>
<sequence>MPEEEVDGRKLLNNWLKKSTVIHLSDGRHVEGTFLCTDRDANVILSACTEYVEDSAAGSKFLGLVLVPGKHIKSIYIDVKDTKPPSDEDVGTGNDYYDEENMNSLSDVEATVLSKIDLI</sequence>
<dbReference type="SUPFAM" id="SSF50182">
    <property type="entry name" value="Sm-like ribonucleoproteins"/>
    <property type="match status" value="1"/>
</dbReference>
<feature type="domain" description="Sm" evidence="2">
    <location>
        <begin position="7"/>
        <end position="81"/>
    </location>
</feature>
<dbReference type="InterPro" id="IPR001163">
    <property type="entry name" value="Sm_dom_euk/arc"/>
</dbReference>
<proteinExistence type="evidence at transcript level"/>
<evidence type="ECO:0000259" key="2">
    <source>
        <dbReference type="PROSITE" id="PS52002"/>
    </source>
</evidence>